<dbReference type="NCBIfam" id="TIGR03923">
    <property type="entry name" value="T7SS_EccE"/>
    <property type="match status" value="1"/>
</dbReference>
<feature type="region of interest" description="Disordered" evidence="7">
    <location>
        <begin position="462"/>
        <end position="492"/>
    </location>
</feature>
<keyword evidence="5 8" id="KW-1133">Transmembrane helix</keyword>
<evidence type="ECO:0000313" key="10">
    <source>
        <dbReference type="EMBL" id="GAT02572.1"/>
    </source>
</evidence>
<evidence type="ECO:0000259" key="9">
    <source>
        <dbReference type="Pfam" id="PF11203"/>
    </source>
</evidence>
<evidence type="ECO:0000256" key="1">
    <source>
        <dbReference type="ARBA" id="ARBA00004236"/>
    </source>
</evidence>
<keyword evidence="6 8" id="KW-0472">Membrane</keyword>
<protein>
    <submittedName>
        <fullName evidence="10">ESX-1 secretion system protein EccE1</fullName>
    </submittedName>
</protein>
<evidence type="ECO:0000256" key="6">
    <source>
        <dbReference type="ARBA" id="ARBA00023136"/>
    </source>
</evidence>
<keyword evidence="4 8" id="KW-0812">Transmembrane</keyword>
<name>A0A100WQR1_MYCFO</name>
<dbReference type="Pfam" id="PF11203">
    <property type="entry name" value="EccE"/>
    <property type="match status" value="1"/>
</dbReference>
<evidence type="ECO:0000313" key="11">
    <source>
        <dbReference type="Proteomes" id="UP000069705"/>
    </source>
</evidence>
<organism evidence="10 11">
    <name type="scientific">Mycolicibacterium fortuitum subsp. acetamidolyticum</name>
    <dbReference type="NCBI Taxonomy" id="144550"/>
    <lineage>
        <taxon>Bacteria</taxon>
        <taxon>Bacillati</taxon>
        <taxon>Actinomycetota</taxon>
        <taxon>Actinomycetes</taxon>
        <taxon>Mycobacteriales</taxon>
        <taxon>Mycobacteriaceae</taxon>
        <taxon>Mycolicibacterium</taxon>
    </lineage>
</organism>
<evidence type="ECO:0000256" key="7">
    <source>
        <dbReference type="SAM" id="MobiDB-lite"/>
    </source>
</evidence>
<reference evidence="10 11" key="1">
    <citation type="journal article" date="2016" name="Genome Announc.">
        <title>Draft Genome Sequences of Five Rapidly Growing Mycobacterium Species, M. thermoresistibile, M. fortuitum subsp. acetamidolyticum, M. canariasense, M. brisbanense, and M. novocastrense.</title>
        <authorList>
            <person name="Katahira K."/>
            <person name="Ogura Y."/>
            <person name="Gotoh Y."/>
            <person name="Hayashi T."/>
        </authorList>
    </citation>
    <scope>NUCLEOTIDE SEQUENCE [LARGE SCALE GENOMIC DNA]</scope>
    <source>
        <strain evidence="10 11">JCM6368</strain>
    </source>
</reference>
<feature type="compositionally biased region" description="Basic and acidic residues" evidence="7">
    <location>
        <begin position="462"/>
        <end position="474"/>
    </location>
</feature>
<sequence>MIRRLGLHLSDVHIAVGGIVVLAVVFSPLPLWAKIVVSLVVVAVAVVRFDRWPVSEWVARAIASRRQPQLPATSEADLGAIAFPGEDVAVRWEGDELVGLVAVVARPLTPTVVVAGEALHDDVIDTRLVQESLQRSGIEVSADIVSAGWRVSSSAPAAVSGWGEELLGADPAPGFRRSWIEVRVDPTKVWRDCRWRGGGLSGVAAAVVSVATRLADDLAEVGVDARPAASFALFDELTQHNEDIVAQQWSGLRLKAAYTTVFTAPGPNDWWSVRAVRTVTRTRVRVGQVPQSVVALTTLRPIERDPDGWTRLRGVQMQALRGDVDVAGSHQLLPVGSAGVLVGRTALDGAPVYVPFDAADSSMLISDTELALRMAVRACAAGAQLCLPQDMAPAAAALGVLAGPKPHYRWPGSGATTWLSRSRDGHEITLRPLMIELPLGPMPLRSVDAREDAVIGVRLASREGHSGRGERDGSKLAAGYGRRGNVIERSSR</sequence>
<keyword evidence="3" id="KW-1003">Cell membrane</keyword>
<dbReference type="InterPro" id="IPR050051">
    <property type="entry name" value="EccE_dom"/>
</dbReference>
<gene>
    <name evidence="10" type="ORF">RMCFA_2684</name>
</gene>
<reference evidence="11" key="2">
    <citation type="submission" date="2016-02" db="EMBL/GenBank/DDBJ databases">
        <title>Draft genome sequence of five rapidly growing Mycobacterium species.</title>
        <authorList>
            <person name="Katahira K."/>
            <person name="Gotou Y."/>
            <person name="Iida K."/>
            <person name="Ogura Y."/>
            <person name="Hayashi T."/>
        </authorList>
    </citation>
    <scope>NUCLEOTIDE SEQUENCE [LARGE SCALE GENOMIC DNA]</scope>
    <source>
        <strain evidence="11">JCM6368</strain>
    </source>
</reference>
<comment type="caution">
    <text evidence="10">The sequence shown here is derived from an EMBL/GenBank/DDBJ whole genome shotgun (WGS) entry which is preliminary data.</text>
</comment>
<dbReference type="GO" id="GO:0005886">
    <property type="term" value="C:plasma membrane"/>
    <property type="evidence" value="ECO:0007669"/>
    <property type="project" value="UniProtKB-SubCell"/>
</dbReference>
<feature type="transmembrane region" description="Helical" evidence="8">
    <location>
        <begin position="7"/>
        <end position="25"/>
    </location>
</feature>
<feature type="domain" description="Type VII secretion system protein EccE" evidence="9">
    <location>
        <begin position="172"/>
        <end position="263"/>
    </location>
</feature>
<proteinExistence type="inferred from homology"/>
<comment type="subcellular location">
    <subcellularLocation>
        <location evidence="1">Cell membrane</location>
    </subcellularLocation>
</comment>
<dbReference type="AlphaFoldDB" id="A0A100WQR1"/>
<evidence type="ECO:0000256" key="2">
    <source>
        <dbReference type="ARBA" id="ARBA00007759"/>
    </source>
</evidence>
<evidence type="ECO:0000256" key="4">
    <source>
        <dbReference type="ARBA" id="ARBA00022692"/>
    </source>
</evidence>
<dbReference type="InterPro" id="IPR021368">
    <property type="entry name" value="T7SS_EccE"/>
</dbReference>
<accession>A0A100WQR1</accession>
<evidence type="ECO:0000256" key="3">
    <source>
        <dbReference type="ARBA" id="ARBA00022475"/>
    </source>
</evidence>
<evidence type="ECO:0000256" key="8">
    <source>
        <dbReference type="SAM" id="Phobius"/>
    </source>
</evidence>
<dbReference type="Proteomes" id="UP000069705">
    <property type="component" value="Unassembled WGS sequence"/>
</dbReference>
<comment type="similarity">
    <text evidence="2">Belongs to the EccE family.</text>
</comment>
<evidence type="ECO:0000256" key="5">
    <source>
        <dbReference type="ARBA" id="ARBA00022989"/>
    </source>
</evidence>
<dbReference type="EMBL" id="BCSZ01000025">
    <property type="protein sequence ID" value="GAT02572.1"/>
    <property type="molecule type" value="Genomic_DNA"/>
</dbReference>